<dbReference type="STRING" id="1077675.BCR22_12975"/>
<proteinExistence type="predicted"/>
<evidence type="ECO:0000313" key="2">
    <source>
        <dbReference type="EMBL" id="PZL75240.1"/>
    </source>
</evidence>
<feature type="transmembrane region" description="Helical" evidence="1">
    <location>
        <begin position="16"/>
        <end position="35"/>
    </location>
</feature>
<organism evidence="2 3">
    <name type="scientific">Enterococcus plantarum</name>
    <dbReference type="NCBI Taxonomy" id="1077675"/>
    <lineage>
        <taxon>Bacteria</taxon>
        <taxon>Bacillati</taxon>
        <taxon>Bacillota</taxon>
        <taxon>Bacilli</taxon>
        <taxon>Lactobacillales</taxon>
        <taxon>Enterococcaceae</taxon>
        <taxon>Enterococcus</taxon>
    </lineage>
</organism>
<evidence type="ECO:0000256" key="1">
    <source>
        <dbReference type="SAM" id="Phobius"/>
    </source>
</evidence>
<dbReference type="RefSeq" id="WP_111247499.1">
    <property type="nucleotide sequence ID" value="NZ_JAFLVZ010000019.1"/>
</dbReference>
<sequence>MALFLQPTKMRQLLCGYWLLVPLLFGAYLFTLATVKNVPVGMIFTSIPSLTLASIVVLLMIFQLYGLYIIGHSSESRHSLLGSYLIVNTIQQLLSFNIPGFVICLLFYRSLHNEKERSRVPKQIKWTIYGLMSFISFMTLIILWLQLSL</sequence>
<feature type="transmembrane region" description="Helical" evidence="1">
    <location>
        <begin position="90"/>
        <end position="108"/>
    </location>
</feature>
<reference evidence="2 3" key="1">
    <citation type="submission" date="2017-11" db="EMBL/GenBank/DDBJ databases">
        <title>Draft genome sequence of Enterococcus plantarum TRW2 strain isolated from lettuce.</title>
        <authorList>
            <person name="Kim E.B."/>
            <person name="Marco M.L."/>
            <person name="Williams T.R."/>
            <person name="You I.H."/>
        </authorList>
    </citation>
    <scope>NUCLEOTIDE SEQUENCE [LARGE SCALE GENOMIC DNA]</scope>
    <source>
        <strain evidence="2 3">TRW2</strain>
    </source>
</reference>
<protein>
    <submittedName>
        <fullName evidence="2">Uncharacterized protein</fullName>
    </submittedName>
</protein>
<name>A0A2W3ZDA0_9ENTE</name>
<feature type="transmembrane region" description="Helical" evidence="1">
    <location>
        <begin position="47"/>
        <end position="70"/>
    </location>
</feature>
<comment type="caution">
    <text evidence="2">The sequence shown here is derived from an EMBL/GenBank/DDBJ whole genome shotgun (WGS) entry which is preliminary data.</text>
</comment>
<keyword evidence="1" id="KW-0812">Transmembrane</keyword>
<keyword evidence="1" id="KW-0472">Membrane</keyword>
<gene>
    <name evidence="2" type="ORF">CI088_05780</name>
</gene>
<dbReference type="EMBL" id="PIEU01000046">
    <property type="protein sequence ID" value="PZL75240.1"/>
    <property type="molecule type" value="Genomic_DNA"/>
</dbReference>
<keyword evidence="3" id="KW-1185">Reference proteome</keyword>
<feature type="transmembrane region" description="Helical" evidence="1">
    <location>
        <begin position="128"/>
        <end position="147"/>
    </location>
</feature>
<dbReference type="AlphaFoldDB" id="A0A2W3ZDA0"/>
<dbReference type="Proteomes" id="UP000249828">
    <property type="component" value="Unassembled WGS sequence"/>
</dbReference>
<keyword evidence="1" id="KW-1133">Transmembrane helix</keyword>
<evidence type="ECO:0000313" key="3">
    <source>
        <dbReference type="Proteomes" id="UP000249828"/>
    </source>
</evidence>
<accession>A0A2W3ZDA0</accession>